<dbReference type="Pfam" id="PF04545">
    <property type="entry name" value="Sigma70_r4"/>
    <property type="match status" value="1"/>
</dbReference>
<dbReference type="InterPro" id="IPR014284">
    <property type="entry name" value="RNA_pol_sigma-70_dom"/>
</dbReference>
<dbReference type="InterPro" id="IPR007627">
    <property type="entry name" value="RNA_pol_sigma70_r2"/>
</dbReference>
<dbReference type="InterPro" id="IPR014322">
    <property type="entry name" value="RNA_pol_sigma-B/F/G"/>
</dbReference>
<dbReference type="NCBIfam" id="TIGR02937">
    <property type="entry name" value="sigma70-ECF"/>
    <property type="match status" value="1"/>
</dbReference>
<evidence type="ECO:0000256" key="5">
    <source>
        <dbReference type="ARBA" id="ARBA00023125"/>
    </source>
</evidence>
<dbReference type="Pfam" id="PF04539">
    <property type="entry name" value="Sigma70_r3"/>
    <property type="match status" value="1"/>
</dbReference>
<keyword evidence="6" id="KW-0804">Transcription</keyword>
<keyword evidence="4" id="KW-0731">Sigma factor</keyword>
<dbReference type="PATRIC" id="fig|748449.3.peg.549"/>
<reference evidence="10" key="1">
    <citation type="submission" date="2012-02" db="EMBL/GenBank/DDBJ databases">
        <title>The complete genome of Halobacteroides halobius DSM 5150.</title>
        <authorList>
            <person name="Lucas S."/>
            <person name="Copeland A."/>
            <person name="Lapidus A."/>
            <person name="Glavina del Rio T."/>
            <person name="Dalin E."/>
            <person name="Tice H."/>
            <person name="Bruce D."/>
            <person name="Goodwin L."/>
            <person name="Pitluck S."/>
            <person name="Peters L."/>
            <person name="Mikhailova N."/>
            <person name="Gu W."/>
            <person name="Kyrpides N."/>
            <person name="Mavromatis K."/>
            <person name="Ivanova N."/>
            <person name="Brettin T."/>
            <person name="Detter J.C."/>
            <person name="Han C."/>
            <person name="Larimer F."/>
            <person name="Land M."/>
            <person name="Hauser L."/>
            <person name="Markowitz V."/>
            <person name="Cheng J.-F."/>
            <person name="Hugenholtz P."/>
            <person name="Woyke T."/>
            <person name="Wu D."/>
            <person name="Tindall B."/>
            <person name="Pomrenke H."/>
            <person name="Brambilla E."/>
            <person name="Klenk H.-P."/>
            <person name="Eisen J.A."/>
        </authorList>
    </citation>
    <scope>NUCLEOTIDE SEQUENCE [LARGE SCALE GENOMIC DNA]</scope>
    <source>
        <strain evidence="10">ATCC 35273 / DSM 5150 / MD-1</strain>
    </source>
</reference>
<dbReference type="STRING" id="748449.Halha_0588"/>
<dbReference type="InterPro" id="IPR007630">
    <property type="entry name" value="RNA_pol_sigma70_r4"/>
</dbReference>
<dbReference type="InterPro" id="IPR050239">
    <property type="entry name" value="Sigma-70_RNA_pol_init_factors"/>
</dbReference>
<keyword evidence="7" id="KW-0175">Coiled coil</keyword>
<dbReference type="SUPFAM" id="SSF88946">
    <property type="entry name" value="Sigma2 domain of RNA polymerase sigma factors"/>
    <property type="match status" value="1"/>
</dbReference>
<dbReference type="PROSITE" id="PS50943">
    <property type="entry name" value="HTH_CROC1"/>
    <property type="match status" value="1"/>
</dbReference>
<protein>
    <submittedName>
        <fullName evidence="9">RNA polymerase sigma-70 factor, sigma-B/F/G subfamily</fullName>
    </submittedName>
</protein>
<dbReference type="RefSeq" id="WP_015326288.1">
    <property type="nucleotide sequence ID" value="NC_019978.1"/>
</dbReference>
<name>L0K5K1_HALHC</name>
<proteinExistence type="inferred from homology"/>
<dbReference type="Gene3D" id="1.10.10.10">
    <property type="entry name" value="Winged helix-like DNA-binding domain superfamily/Winged helix DNA-binding domain"/>
    <property type="match status" value="2"/>
</dbReference>
<dbReference type="EMBL" id="CP003359">
    <property type="protein sequence ID" value="AGB40562.1"/>
    <property type="molecule type" value="Genomic_DNA"/>
</dbReference>
<evidence type="ECO:0000256" key="3">
    <source>
        <dbReference type="ARBA" id="ARBA00023015"/>
    </source>
</evidence>
<dbReference type="GO" id="GO:0003677">
    <property type="term" value="F:DNA binding"/>
    <property type="evidence" value="ECO:0007669"/>
    <property type="project" value="UniProtKB-KW"/>
</dbReference>
<dbReference type="Pfam" id="PF04542">
    <property type="entry name" value="Sigma70_r2"/>
    <property type="match status" value="1"/>
</dbReference>
<feature type="coiled-coil region" evidence="7">
    <location>
        <begin position="111"/>
        <end position="158"/>
    </location>
</feature>
<dbReference type="PRINTS" id="PR00046">
    <property type="entry name" value="SIGMA70FCT"/>
</dbReference>
<evidence type="ECO:0000256" key="4">
    <source>
        <dbReference type="ARBA" id="ARBA00023082"/>
    </source>
</evidence>
<dbReference type="InterPro" id="IPR007624">
    <property type="entry name" value="RNA_pol_sigma70_r3"/>
</dbReference>
<evidence type="ECO:0000313" key="9">
    <source>
        <dbReference type="EMBL" id="AGB40562.1"/>
    </source>
</evidence>
<keyword evidence="2" id="KW-0749">Sporulation</keyword>
<keyword evidence="3" id="KW-0805">Transcription regulation</keyword>
<gene>
    <name evidence="9" type="ordered locus">Halha_0588</name>
</gene>
<evidence type="ECO:0000256" key="2">
    <source>
        <dbReference type="ARBA" id="ARBA00022969"/>
    </source>
</evidence>
<dbReference type="GO" id="GO:0006352">
    <property type="term" value="P:DNA-templated transcription initiation"/>
    <property type="evidence" value="ECO:0007669"/>
    <property type="project" value="InterPro"/>
</dbReference>
<dbReference type="InterPro" id="IPR013325">
    <property type="entry name" value="RNA_pol_sigma_r2"/>
</dbReference>
<dbReference type="InterPro" id="IPR013324">
    <property type="entry name" value="RNA_pol_sigma_r3/r4-like"/>
</dbReference>
<keyword evidence="10" id="KW-1185">Reference proteome</keyword>
<feature type="domain" description="HTH cro/C1-type" evidence="8">
    <location>
        <begin position="213"/>
        <end position="243"/>
    </location>
</feature>
<organism evidence="9 10">
    <name type="scientific">Halobacteroides halobius (strain ATCC 35273 / DSM 5150 / MD-1)</name>
    <dbReference type="NCBI Taxonomy" id="748449"/>
    <lineage>
        <taxon>Bacteria</taxon>
        <taxon>Bacillati</taxon>
        <taxon>Bacillota</taxon>
        <taxon>Clostridia</taxon>
        <taxon>Halanaerobiales</taxon>
        <taxon>Halobacteroidaceae</taxon>
        <taxon>Halobacteroides</taxon>
    </lineage>
</organism>
<dbReference type="PANTHER" id="PTHR30603:SF17">
    <property type="entry name" value="RNA POLYMERASE SIGMA-G FACTOR"/>
    <property type="match status" value="1"/>
</dbReference>
<dbReference type="eggNOG" id="COG1191">
    <property type="taxonomic scope" value="Bacteria"/>
</dbReference>
<evidence type="ECO:0000313" key="10">
    <source>
        <dbReference type="Proteomes" id="UP000010880"/>
    </source>
</evidence>
<dbReference type="GO" id="GO:0030435">
    <property type="term" value="P:sporulation resulting in formation of a cellular spore"/>
    <property type="evidence" value="ECO:0007669"/>
    <property type="project" value="UniProtKB-KW"/>
</dbReference>
<evidence type="ECO:0000256" key="1">
    <source>
        <dbReference type="ARBA" id="ARBA00007788"/>
    </source>
</evidence>
<dbReference type="OrthoDB" id="9809557at2"/>
<evidence type="ECO:0000256" key="6">
    <source>
        <dbReference type="ARBA" id="ARBA00023163"/>
    </source>
</evidence>
<dbReference type="Proteomes" id="UP000010880">
    <property type="component" value="Chromosome"/>
</dbReference>
<sequence>MEGIPHSIIEKADTLSPAKIKNLLIKTKAGDGEAKDKLIRCNLRLVLKMAHRFKNSQYSLEDVFQVGTIGLIKAIERFDIEREVKFSTYAVPLILGEIKMFLRDDHPVKVSRSLKEKAQKIRKIKEKLTKELNREPTIQELSERVNLSREEIVNALEAVQNPTSIYNRVNKSQDNGLELIDQLGRLDEQYDISLNHLVLKQIIEELDQRSQRIIKLRYFADKSQTKVAKLIGVSQAHVSRLENKILNLIRNKLE</sequence>
<dbReference type="PANTHER" id="PTHR30603">
    <property type="entry name" value="RNA POLYMERASE SIGMA FACTOR RPO"/>
    <property type="match status" value="1"/>
</dbReference>
<dbReference type="InterPro" id="IPR001387">
    <property type="entry name" value="Cro/C1-type_HTH"/>
</dbReference>
<dbReference type="InterPro" id="IPR036388">
    <property type="entry name" value="WH-like_DNA-bd_sf"/>
</dbReference>
<evidence type="ECO:0000259" key="8">
    <source>
        <dbReference type="PROSITE" id="PS50943"/>
    </source>
</evidence>
<keyword evidence="5" id="KW-0238">DNA-binding</keyword>
<dbReference type="GO" id="GO:0016987">
    <property type="term" value="F:sigma factor activity"/>
    <property type="evidence" value="ECO:0007669"/>
    <property type="project" value="UniProtKB-KW"/>
</dbReference>
<dbReference type="HOGENOM" id="CLU_014793_8_5_9"/>
<dbReference type="InterPro" id="IPR000943">
    <property type="entry name" value="RNA_pol_sigma70"/>
</dbReference>
<dbReference type="SUPFAM" id="SSF88659">
    <property type="entry name" value="Sigma3 and sigma4 domains of RNA polymerase sigma factors"/>
    <property type="match status" value="2"/>
</dbReference>
<evidence type="ECO:0000256" key="7">
    <source>
        <dbReference type="SAM" id="Coils"/>
    </source>
</evidence>
<dbReference type="NCBIfam" id="TIGR02980">
    <property type="entry name" value="SigBFG"/>
    <property type="match status" value="1"/>
</dbReference>
<accession>L0K5K1</accession>
<dbReference type="Gene3D" id="1.20.120.1810">
    <property type="match status" value="1"/>
</dbReference>
<dbReference type="PROSITE" id="PS00715">
    <property type="entry name" value="SIGMA70_1"/>
    <property type="match status" value="1"/>
</dbReference>
<dbReference type="AlphaFoldDB" id="L0K5K1"/>
<comment type="similarity">
    <text evidence="1">Belongs to the sigma-70 factor family.</text>
</comment>
<dbReference type="KEGG" id="hhl:Halha_0588"/>